<organism evidence="1 2">
    <name type="scientific">Erysiphe neolycopersici</name>
    <dbReference type="NCBI Taxonomy" id="212602"/>
    <lineage>
        <taxon>Eukaryota</taxon>
        <taxon>Fungi</taxon>
        <taxon>Dikarya</taxon>
        <taxon>Ascomycota</taxon>
        <taxon>Pezizomycotina</taxon>
        <taxon>Leotiomycetes</taxon>
        <taxon>Erysiphales</taxon>
        <taxon>Erysiphaceae</taxon>
        <taxon>Erysiphe</taxon>
    </lineage>
</organism>
<protein>
    <recommendedName>
        <fullName evidence="3">Reverse transcriptase RNase H-like domain-containing protein</fullName>
    </recommendedName>
</protein>
<evidence type="ECO:0000313" key="1">
    <source>
        <dbReference type="EMBL" id="RKF61598.1"/>
    </source>
</evidence>
<dbReference type="Proteomes" id="UP000286134">
    <property type="component" value="Unassembled WGS sequence"/>
</dbReference>
<proteinExistence type="predicted"/>
<keyword evidence="2" id="KW-1185">Reference proteome</keyword>
<comment type="caution">
    <text evidence="1">The sequence shown here is derived from an EMBL/GenBank/DDBJ whole genome shotgun (WGS) entry which is preliminary data.</text>
</comment>
<gene>
    <name evidence="1" type="ORF">OnM2_040068</name>
</gene>
<evidence type="ECO:0000313" key="2">
    <source>
        <dbReference type="Proteomes" id="UP000286134"/>
    </source>
</evidence>
<sequence length="226" mass="25852">MFSAHCGRLMTDHRPITKFLGSLYVEEIYARWAAELILLNFDIVYIPGTRNQIADTLSRTVFLDPDCEVDENLNSLGFLGNDNGEPRWVWKDGAGGYEEFLKKQRAKELEDSECIIGHDTFNSTTKAMVQSSNISINKLRTSIISPSTDQIIYSNLIAAIQVDDPMWDTGSPKSTIREKNFIPHSSTIEKKDSKMIADKYIQDPWWANIYLYITDRVFQKDSKVNL</sequence>
<dbReference type="EMBL" id="MCFK01004060">
    <property type="protein sequence ID" value="RKF61598.1"/>
    <property type="molecule type" value="Genomic_DNA"/>
</dbReference>
<name>A0A420HVV9_9PEZI</name>
<dbReference type="AlphaFoldDB" id="A0A420HVV9"/>
<accession>A0A420HVV9</accession>
<reference evidence="1 2" key="1">
    <citation type="journal article" date="2018" name="BMC Genomics">
        <title>Comparative genome analyses reveal sequence features reflecting distinct modes of host-adaptation between dicot and monocot powdery mildew.</title>
        <authorList>
            <person name="Wu Y."/>
            <person name="Ma X."/>
            <person name="Pan Z."/>
            <person name="Kale S.D."/>
            <person name="Song Y."/>
            <person name="King H."/>
            <person name="Zhang Q."/>
            <person name="Presley C."/>
            <person name="Deng X."/>
            <person name="Wei C.I."/>
            <person name="Xiao S."/>
        </authorList>
    </citation>
    <scope>NUCLEOTIDE SEQUENCE [LARGE SCALE GENOMIC DNA]</scope>
    <source>
        <strain evidence="1">UMSG2</strain>
    </source>
</reference>
<dbReference type="STRING" id="212602.A0A420HVV9"/>
<dbReference type="OrthoDB" id="3563554at2759"/>
<evidence type="ECO:0008006" key="3">
    <source>
        <dbReference type="Google" id="ProtNLM"/>
    </source>
</evidence>